<sequence length="289" mass="32252">MPRLFVNNLTVIDCSVLDPKRGLIGASWEVDVELHGKLDAQSMVFDFAKVKKAIKQLIDAEVDHKLLVPLNYQQLSIDGQLSDDDTGTLALSFTTNDDLSIKHSSPASAICAIATARVSRKRVEKYLKARLQEILPSNVEKIQIKLRKESRAGSYYTYSHGLKKHDGNCQRIAHGHRSTIRIWKNGKRKRGLEKALASRWQDIYLGSNADIVSYQHDDISFRYQAPQGVFEISLPADRVHIMHCDSTVECIAEHIVELLNEASPNAHFKVQAFEGVGKGAIAESLPAIP</sequence>
<dbReference type="EMBL" id="QNRT01000001">
    <property type="protein sequence ID" value="RBP53162.1"/>
    <property type="molecule type" value="Genomic_DNA"/>
</dbReference>
<dbReference type="Pfam" id="PF01242">
    <property type="entry name" value="PTPS"/>
    <property type="match status" value="1"/>
</dbReference>
<dbReference type="InterPro" id="IPR038418">
    <property type="entry name" value="6-PTP_synth/QueD_sf"/>
</dbReference>
<dbReference type="EC" id="4.1.2.50" evidence="3"/>
<evidence type="ECO:0000256" key="2">
    <source>
        <dbReference type="ARBA" id="ARBA00008900"/>
    </source>
</evidence>
<organism evidence="7 8">
    <name type="scientific">Arenicella xantha</name>
    <dbReference type="NCBI Taxonomy" id="644221"/>
    <lineage>
        <taxon>Bacteria</taxon>
        <taxon>Pseudomonadati</taxon>
        <taxon>Pseudomonadota</taxon>
        <taxon>Gammaproteobacteria</taxon>
        <taxon>Arenicellales</taxon>
        <taxon>Arenicellaceae</taxon>
        <taxon>Arenicella</taxon>
    </lineage>
</organism>
<dbReference type="AlphaFoldDB" id="A0A395JS46"/>
<dbReference type="Proteomes" id="UP000253083">
    <property type="component" value="Unassembled WGS sequence"/>
</dbReference>
<name>A0A395JS46_9GAMM</name>
<evidence type="ECO:0000256" key="5">
    <source>
        <dbReference type="ARBA" id="ARBA00031449"/>
    </source>
</evidence>
<evidence type="ECO:0000313" key="8">
    <source>
        <dbReference type="Proteomes" id="UP000253083"/>
    </source>
</evidence>
<dbReference type="InterPro" id="IPR007115">
    <property type="entry name" value="6-PTP_synth/QueD"/>
</dbReference>
<dbReference type="UniPathway" id="UPA00391"/>
<dbReference type="GO" id="GO:0070497">
    <property type="term" value="F:6-carboxytetrahydropterin synthase activity"/>
    <property type="evidence" value="ECO:0007669"/>
    <property type="project" value="UniProtKB-EC"/>
</dbReference>
<evidence type="ECO:0000256" key="1">
    <source>
        <dbReference type="ARBA" id="ARBA00005061"/>
    </source>
</evidence>
<evidence type="ECO:0000256" key="4">
    <source>
        <dbReference type="ARBA" id="ARBA00018141"/>
    </source>
</evidence>
<dbReference type="SUPFAM" id="SSF55620">
    <property type="entry name" value="Tetrahydrobiopterin biosynthesis enzymes-like"/>
    <property type="match status" value="2"/>
</dbReference>
<evidence type="ECO:0000256" key="6">
    <source>
        <dbReference type="ARBA" id="ARBA00048807"/>
    </source>
</evidence>
<accession>A0A395JS46</accession>
<keyword evidence="8" id="KW-1185">Reference proteome</keyword>
<dbReference type="OrthoDB" id="5820615at2"/>
<comment type="similarity">
    <text evidence="2">Belongs to the PTPS family. QueD subfamily.</text>
</comment>
<comment type="catalytic activity">
    <reaction evidence="6">
        <text>7,8-dihydroneopterin 3'-triphosphate + H2O = 6-carboxy-5,6,7,8-tetrahydropterin + triphosphate + acetaldehyde + 2 H(+)</text>
        <dbReference type="Rhea" id="RHEA:27966"/>
        <dbReference type="ChEBI" id="CHEBI:15343"/>
        <dbReference type="ChEBI" id="CHEBI:15377"/>
        <dbReference type="ChEBI" id="CHEBI:15378"/>
        <dbReference type="ChEBI" id="CHEBI:18036"/>
        <dbReference type="ChEBI" id="CHEBI:58462"/>
        <dbReference type="ChEBI" id="CHEBI:61032"/>
        <dbReference type="EC" id="4.1.2.50"/>
    </reaction>
</comment>
<comment type="pathway">
    <text evidence="1">Purine metabolism; 7-cyano-7-deazaguanine biosynthesis.</text>
</comment>
<evidence type="ECO:0000313" key="7">
    <source>
        <dbReference type="EMBL" id="RBP53162.1"/>
    </source>
</evidence>
<gene>
    <name evidence="7" type="ORF">DFR28_101547</name>
</gene>
<evidence type="ECO:0000256" key="3">
    <source>
        <dbReference type="ARBA" id="ARBA00012982"/>
    </source>
</evidence>
<proteinExistence type="inferred from homology"/>
<comment type="caution">
    <text evidence="7">The sequence shown here is derived from an EMBL/GenBank/DDBJ whole genome shotgun (WGS) entry which is preliminary data.</text>
</comment>
<dbReference type="InParanoid" id="A0A395JS46"/>
<reference evidence="7 8" key="1">
    <citation type="submission" date="2018-06" db="EMBL/GenBank/DDBJ databases">
        <title>Genomic Encyclopedia of Type Strains, Phase IV (KMG-IV): sequencing the most valuable type-strain genomes for metagenomic binning, comparative biology and taxonomic classification.</title>
        <authorList>
            <person name="Goeker M."/>
        </authorList>
    </citation>
    <scope>NUCLEOTIDE SEQUENCE [LARGE SCALE GENOMIC DNA]</scope>
    <source>
        <strain evidence="7 8">DSM 24032</strain>
    </source>
</reference>
<dbReference type="Gene3D" id="3.30.479.10">
    <property type="entry name" value="6-pyruvoyl tetrahydropterin synthase/QueD"/>
    <property type="match status" value="2"/>
</dbReference>
<protein>
    <recommendedName>
        <fullName evidence="4">6-carboxy-5,6,7,8-tetrahydropterin synthase</fullName>
        <ecNumber evidence="3">4.1.2.50</ecNumber>
    </recommendedName>
    <alternativeName>
        <fullName evidence="5">Queuosine biosynthesis protein QueD</fullName>
    </alternativeName>
</protein>
<dbReference type="RefSeq" id="WP_113952757.1">
    <property type="nucleotide sequence ID" value="NZ_QNRT01000001.1"/>
</dbReference>